<accession>A0AAE1MYA2</accession>
<dbReference type="PANTHER" id="PTHR36245">
    <property type="entry name" value="GLYCINE-RICH PROTEIN DOT1-LIKE"/>
    <property type="match status" value="1"/>
</dbReference>
<reference evidence="3" key="1">
    <citation type="submission" date="2023-10" db="EMBL/GenBank/DDBJ databases">
        <title>Chromosome-level genome of the transformable northern wattle, Acacia crassicarpa.</title>
        <authorList>
            <person name="Massaro I."/>
            <person name="Sinha N.R."/>
            <person name="Poethig S."/>
            <person name="Leichty A.R."/>
        </authorList>
    </citation>
    <scope>NUCLEOTIDE SEQUENCE</scope>
    <source>
        <strain evidence="3">Acra3RX</strain>
        <tissue evidence="3">Leaf</tissue>
    </source>
</reference>
<organism evidence="3 4">
    <name type="scientific">Acacia crassicarpa</name>
    <name type="common">northern wattle</name>
    <dbReference type="NCBI Taxonomy" id="499986"/>
    <lineage>
        <taxon>Eukaryota</taxon>
        <taxon>Viridiplantae</taxon>
        <taxon>Streptophyta</taxon>
        <taxon>Embryophyta</taxon>
        <taxon>Tracheophyta</taxon>
        <taxon>Spermatophyta</taxon>
        <taxon>Magnoliopsida</taxon>
        <taxon>eudicotyledons</taxon>
        <taxon>Gunneridae</taxon>
        <taxon>Pentapetalae</taxon>
        <taxon>rosids</taxon>
        <taxon>fabids</taxon>
        <taxon>Fabales</taxon>
        <taxon>Fabaceae</taxon>
        <taxon>Caesalpinioideae</taxon>
        <taxon>mimosoid clade</taxon>
        <taxon>Acacieae</taxon>
        <taxon>Acacia</taxon>
    </lineage>
</organism>
<feature type="compositionally biased region" description="Low complexity" evidence="1">
    <location>
        <begin position="68"/>
        <end position="77"/>
    </location>
</feature>
<dbReference type="Proteomes" id="UP001293593">
    <property type="component" value="Unassembled WGS sequence"/>
</dbReference>
<sequence>MGIRELGFSLILFILLLHSVSPSPVQKNLPSASELMQRSKVEEKRHIYGGSKIEGGGTSHGSGGGGKAPNNGENGNTQQGGGAAVIPVYAAGSASHRQNHHGAATSNLKTLQLPTLIMMILAVFTLV</sequence>
<comment type="caution">
    <text evidence="3">The sequence shown here is derived from an EMBL/GenBank/DDBJ whole genome shotgun (WGS) entry which is preliminary data.</text>
</comment>
<evidence type="ECO:0000313" key="3">
    <source>
        <dbReference type="EMBL" id="KAK4279508.1"/>
    </source>
</evidence>
<evidence type="ECO:0000256" key="2">
    <source>
        <dbReference type="SAM" id="SignalP"/>
    </source>
</evidence>
<evidence type="ECO:0000313" key="4">
    <source>
        <dbReference type="Proteomes" id="UP001293593"/>
    </source>
</evidence>
<protein>
    <submittedName>
        <fullName evidence="3">Uncharacterized protein</fullName>
    </submittedName>
</protein>
<dbReference type="PANTHER" id="PTHR36245:SF7">
    <property type="entry name" value="GLYCINE-RICH PROTEIN"/>
    <property type="match status" value="1"/>
</dbReference>
<feature type="region of interest" description="Disordered" evidence="1">
    <location>
        <begin position="46"/>
        <end position="81"/>
    </location>
</feature>
<dbReference type="EMBL" id="JAWXYG010000002">
    <property type="protein sequence ID" value="KAK4279508.1"/>
    <property type="molecule type" value="Genomic_DNA"/>
</dbReference>
<dbReference type="AlphaFoldDB" id="A0AAE1MYA2"/>
<keyword evidence="2" id="KW-0732">Signal</keyword>
<feature type="signal peptide" evidence="2">
    <location>
        <begin position="1"/>
        <end position="22"/>
    </location>
</feature>
<gene>
    <name evidence="3" type="ORF">QN277_011282</name>
</gene>
<proteinExistence type="predicted"/>
<feature type="compositionally biased region" description="Gly residues" evidence="1">
    <location>
        <begin position="52"/>
        <end position="67"/>
    </location>
</feature>
<keyword evidence="4" id="KW-1185">Reference proteome</keyword>
<evidence type="ECO:0000256" key="1">
    <source>
        <dbReference type="SAM" id="MobiDB-lite"/>
    </source>
</evidence>
<name>A0AAE1MYA2_9FABA</name>
<feature type="chain" id="PRO_5042055279" evidence="2">
    <location>
        <begin position="23"/>
        <end position="127"/>
    </location>
</feature>